<dbReference type="AlphaFoldDB" id="V5BI20"/>
<dbReference type="InterPro" id="IPR000183">
    <property type="entry name" value="Orn/DAP/Arg_de-COase"/>
</dbReference>
<comment type="subcellular location">
    <subcellularLocation>
        <location evidence="11">Cytoplasm</location>
    </subcellularLocation>
</comment>
<evidence type="ECO:0000256" key="9">
    <source>
        <dbReference type="ARBA" id="ARBA00047351"/>
    </source>
</evidence>
<feature type="domain" description="Orn/DAP/Arg decarboxylase 2 C-terminal" evidence="13">
    <location>
        <begin position="148"/>
        <end position="336"/>
    </location>
</feature>
<dbReference type="Pfam" id="PF00278">
    <property type="entry name" value="Orn_DAP_Arg_deC"/>
    <property type="match status" value="1"/>
</dbReference>
<evidence type="ECO:0000256" key="7">
    <source>
        <dbReference type="ARBA" id="ARBA00023239"/>
    </source>
</evidence>
<evidence type="ECO:0000313" key="15">
    <source>
        <dbReference type="Proteomes" id="UP000017842"/>
    </source>
</evidence>
<name>V5BI20_9GAMM</name>
<evidence type="ECO:0000256" key="10">
    <source>
        <dbReference type="ARBA" id="ARBA00047389"/>
    </source>
</evidence>
<dbReference type="SUPFAM" id="SSF51419">
    <property type="entry name" value="PLP-binding barrel"/>
    <property type="match status" value="1"/>
</dbReference>
<keyword evidence="4 11" id="KW-0210">Decarboxylase</keyword>
<organism evidence="14 15">
    <name type="scientific">Methyloglobulus morosus KoM1</name>
    <dbReference type="NCBI Taxonomy" id="1116472"/>
    <lineage>
        <taxon>Bacteria</taxon>
        <taxon>Pseudomonadati</taxon>
        <taxon>Pseudomonadota</taxon>
        <taxon>Gammaproteobacteria</taxon>
        <taxon>Methylococcales</taxon>
        <taxon>Methylococcaceae</taxon>
        <taxon>Methyloglobulus</taxon>
    </lineage>
</organism>
<feature type="modified residue" description="N6-(pyridoxal phosphate)lysine" evidence="12">
    <location>
        <position position="46"/>
    </location>
</feature>
<comment type="subunit">
    <text evidence="11">Homodimer.</text>
</comment>
<comment type="function">
    <text evidence="11">Catalyzes the decarboxylation of carboxynorspermidine and carboxyspermidine.</text>
</comment>
<dbReference type="eggNOG" id="COG0019">
    <property type="taxonomic scope" value="Bacteria"/>
</dbReference>
<evidence type="ECO:0000259" key="13">
    <source>
        <dbReference type="Pfam" id="PF00278"/>
    </source>
</evidence>
<protein>
    <recommendedName>
        <fullName evidence="3 11">Carboxynorspermidine/carboxyspermidine decarboxylase</fullName>
        <shortName evidence="11">CANS DC/CAS DC</shortName>
        <shortName evidence="11">CANSDC/CASDC</shortName>
        <ecNumber evidence="2 11">4.1.1.96</ecNumber>
    </recommendedName>
</protein>
<dbReference type="Gene3D" id="3.20.20.10">
    <property type="entry name" value="Alanine racemase"/>
    <property type="match status" value="1"/>
</dbReference>
<proteinExistence type="inferred from homology"/>
<dbReference type="InterPro" id="IPR009006">
    <property type="entry name" value="Ala_racemase/Decarboxylase_C"/>
</dbReference>
<gene>
    <name evidence="14" type="primary">nspC</name>
    <name evidence="14" type="ORF">MGMO_41c00210</name>
</gene>
<comment type="caution">
    <text evidence="14">The sequence shown here is derived from an EMBL/GenBank/DDBJ whole genome shotgun (WGS) entry which is preliminary data.</text>
</comment>
<dbReference type="InterPro" id="IPR022643">
    <property type="entry name" value="De-COase2_C"/>
</dbReference>
<evidence type="ECO:0000256" key="1">
    <source>
        <dbReference type="ARBA" id="ARBA00001933"/>
    </source>
</evidence>
<comment type="cofactor">
    <cofactor evidence="1 11 12">
        <name>pyridoxal 5'-phosphate</name>
        <dbReference type="ChEBI" id="CHEBI:597326"/>
    </cofactor>
</comment>
<evidence type="ECO:0000313" key="14">
    <source>
        <dbReference type="EMBL" id="ESS72955.1"/>
    </source>
</evidence>
<comment type="catalytic activity">
    <reaction evidence="9 11">
        <text>carboxyspermidine + H(+) = spermidine + CO2</text>
        <dbReference type="Rhea" id="RHEA:34095"/>
        <dbReference type="ChEBI" id="CHEBI:15378"/>
        <dbReference type="ChEBI" id="CHEBI:16526"/>
        <dbReference type="ChEBI" id="CHEBI:57834"/>
        <dbReference type="ChEBI" id="CHEBI:65072"/>
        <dbReference type="EC" id="4.1.1.96"/>
    </reaction>
</comment>
<evidence type="ECO:0000256" key="12">
    <source>
        <dbReference type="PIRSR" id="PIRSR600183-50"/>
    </source>
</evidence>
<accession>V5BI20</accession>
<keyword evidence="5 11" id="KW-0663">Pyridoxal phosphate</keyword>
<feature type="active site" description="Proton donor" evidence="12">
    <location>
        <position position="309"/>
    </location>
</feature>
<dbReference type="GO" id="GO:0045312">
    <property type="term" value="P:nor-spermidine biosynthetic process"/>
    <property type="evidence" value="ECO:0007669"/>
    <property type="project" value="InterPro"/>
</dbReference>
<comment type="similarity">
    <text evidence="8 11">Belongs to the Orn/Lys/Arg decarboxylase class-II family. NspC subfamily.</text>
</comment>
<dbReference type="PANTHER" id="PTHR43727">
    <property type="entry name" value="DIAMINOPIMELATE DECARBOXYLASE"/>
    <property type="match status" value="1"/>
</dbReference>
<dbReference type="PRINTS" id="PR01179">
    <property type="entry name" value="ODADCRBXLASE"/>
</dbReference>
<dbReference type="SUPFAM" id="SSF50621">
    <property type="entry name" value="Alanine racemase C-terminal domain-like"/>
    <property type="match status" value="1"/>
</dbReference>
<dbReference type="EMBL" id="AYLO01000040">
    <property type="protein sequence ID" value="ESS72955.1"/>
    <property type="molecule type" value="Genomic_DNA"/>
</dbReference>
<keyword evidence="6 11" id="KW-0745">Spermidine biosynthesis</keyword>
<dbReference type="PATRIC" id="fig|1116472.3.peg.1181"/>
<keyword evidence="11" id="KW-0963">Cytoplasm</keyword>
<keyword evidence="11" id="KW-0620">Polyamine biosynthesis</keyword>
<evidence type="ECO:0000256" key="11">
    <source>
        <dbReference type="PIRNR" id="PIRNR038941"/>
    </source>
</evidence>
<dbReference type="GO" id="GO:0005737">
    <property type="term" value="C:cytoplasm"/>
    <property type="evidence" value="ECO:0007669"/>
    <property type="project" value="UniProtKB-SubCell"/>
</dbReference>
<dbReference type="Gene3D" id="2.40.37.10">
    <property type="entry name" value="Lyase, Ornithine Decarboxylase, Chain A, domain 1"/>
    <property type="match status" value="1"/>
</dbReference>
<dbReference type="PIRSF" id="PIRSF038941">
    <property type="entry name" value="NspC"/>
    <property type="match status" value="1"/>
</dbReference>
<dbReference type="PANTHER" id="PTHR43727:SF1">
    <property type="entry name" value="CARBOXYNORSPERMIDINE_CARBOXYSPERMIDINE DECARBOXYLASE"/>
    <property type="match status" value="1"/>
</dbReference>
<evidence type="ECO:0000256" key="2">
    <source>
        <dbReference type="ARBA" id="ARBA00012259"/>
    </source>
</evidence>
<dbReference type="Proteomes" id="UP000017842">
    <property type="component" value="Unassembled WGS sequence"/>
</dbReference>
<comment type="catalytic activity">
    <reaction evidence="10 11">
        <text>carboxynorspermidine + H(+) = norspermidine + CO2</text>
        <dbReference type="Rhea" id="RHEA:34099"/>
        <dbReference type="ChEBI" id="CHEBI:15378"/>
        <dbReference type="ChEBI" id="CHEBI:16526"/>
        <dbReference type="ChEBI" id="CHEBI:57920"/>
        <dbReference type="ChEBI" id="CHEBI:65070"/>
        <dbReference type="EC" id="4.1.1.96"/>
    </reaction>
</comment>
<evidence type="ECO:0000256" key="3">
    <source>
        <dbReference type="ARBA" id="ARBA00013633"/>
    </source>
</evidence>
<sequence>MDIQALKDGILSSPAFVVDELEVSKALEALATLRDRCGCKVLYSIKALPLSAVLALAKPYVDGFSVSSLFEARLASEALAGQGTIHLTTPGIRPDEIAELTVLCSHVSCNSLGQFRQVASVDKTSSSLGLRINPKLSFTEDARHDPCRQYSKLGVEISDFLDSGLTEHAKGLHFHTVFSAMDFTPMMQTLDKLKYLMGNQLTALDWLNLGGGYLFDQIIDSSGFISQVASLKNDFDLDIFIEPGNAIMGKAGYLLATVIDCFSSDGKAIAVLDTSVNHNPLVFEYQRQPELYEHNPDGGYSVILAGSTCLAGDLFGEYRFNQPLSVGDKLVFKRVGAYSLSKANRFNGYNLPDIYITDSKQTRRIKRATYQDYRQQWLSDE</sequence>
<dbReference type="OrthoDB" id="9804410at2"/>
<reference evidence="14 15" key="1">
    <citation type="journal article" date="2013" name="Genome Announc.">
        <title>Draft Genome Sequence of the Methanotrophic Gammaproteobacterium Methyloglobulus morosus DSM 22980 Strain KoM1.</title>
        <authorList>
            <person name="Poehlein A."/>
            <person name="Deutzmann J.S."/>
            <person name="Daniel R."/>
            <person name="Simeonova D.D."/>
        </authorList>
    </citation>
    <scope>NUCLEOTIDE SEQUENCE [LARGE SCALE GENOMIC DNA]</scope>
    <source>
        <strain evidence="14 15">KoM1</strain>
    </source>
</reference>
<evidence type="ECO:0000256" key="4">
    <source>
        <dbReference type="ARBA" id="ARBA00022793"/>
    </source>
</evidence>
<evidence type="ECO:0000256" key="6">
    <source>
        <dbReference type="ARBA" id="ARBA00023066"/>
    </source>
</evidence>
<dbReference type="GO" id="GO:0008836">
    <property type="term" value="F:diaminopimelate decarboxylase activity"/>
    <property type="evidence" value="ECO:0007669"/>
    <property type="project" value="TreeGrafter"/>
</dbReference>
<evidence type="ECO:0000256" key="5">
    <source>
        <dbReference type="ARBA" id="ARBA00022898"/>
    </source>
</evidence>
<dbReference type="STRING" id="1116472.MGMO_41c00210"/>
<dbReference type="InterPro" id="IPR005730">
    <property type="entry name" value="Nsp_de-COase"/>
</dbReference>
<dbReference type="GO" id="GO:0009089">
    <property type="term" value="P:lysine biosynthetic process via diaminopimelate"/>
    <property type="evidence" value="ECO:0007669"/>
    <property type="project" value="TreeGrafter"/>
</dbReference>
<evidence type="ECO:0000256" key="8">
    <source>
        <dbReference type="ARBA" id="ARBA00025802"/>
    </source>
</evidence>
<keyword evidence="15" id="KW-1185">Reference proteome</keyword>
<dbReference type="GO" id="GO:0008295">
    <property type="term" value="P:spermidine biosynthetic process"/>
    <property type="evidence" value="ECO:0007669"/>
    <property type="project" value="UniProtKB-KW"/>
</dbReference>
<dbReference type="EC" id="4.1.1.96" evidence="2 11"/>
<keyword evidence="7 11" id="KW-0456">Lyase</keyword>
<dbReference type="InterPro" id="IPR029066">
    <property type="entry name" value="PLP-binding_barrel"/>
</dbReference>